<proteinExistence type="predicted"/>
<dbReference type="Proteomes" id="UP000265520">
    <property type="component" value="Unassembled WGS sequence"/>
</dbReference>
<name>A0A392W7Y2_9FABA</name>
<protein>
    <submittedName>
        <fullName evidence="2">Uncharacterized protein</fullName>
    </submittedName>
</protein>
<dbReference type="EMBL" id="LXQA011414104">
    <property type="protein sequence ID" value="MCI96416.1"/>
    <property type="molecule type" value="Genomic_DNA"/>
</dbReference>
<feature type="compositionally biased region" description="Polar residues" evidence="1">
    <location>
        <begin position="44"/>
        <end position="54"/>
    </location>
</feature>
<evidence type="ECO:0000256" key="1">
    <source>
        <dbReference type="SAM" id="MobiDB-lite"/>
    </source>
</evidence>
<sequence length="54" mass="5954">MHVKFDDKQSDQVSELVEGISNLEVSDDEASEPTRFSKPLEISAPTTSEDTNAE</sequence>
<keyword evidence="3" id="KW-1185">Reference proteome</keyword>
<evidence type="ECO:0000313" key="3">
    <source>
        <dbReference type="Proteomes" id="UP000265520"/>
    </source>
</evidence>
<accession>A0A392W7Y2</accession>
<dbReference type="AlphaFoldDB" id="A0A392W7Y2"/>
<evidence type="ECO:0000313" key="2">
    <source>
        <dbReference type="EMBL" id="MCI96416.1"/>
    </source>
</evidence>
<comment type="caution">
    <text evidence="2">The sequence shown here is derived from an EMBL/GenBank/DDBJ whole genome shotgun (WGS) entry which is preliminary data.</text>
</comment>
<organism evidence="2 3">
    <name type="scientific">Trifolium medium</name>
    <dbReference type="NCBI Taxonomy" id="97028"/>
    <lineage>
        <taxon>Eukaryota</taxon>
        <taxon>Viridiplantae</taxon>
        <taxon>Streptophyta</taxon>
        <taxon>Embryophyta</taxon>
        <taxon>Tracheophyta</taxon>
        <taxon>Spermatophyta</taxon>
        <taxon>Magnoliopsida</taxon>
        <taxon>eudicotyledons</taxon>
        <taxon>Gunneridae</taxon>
        <taxon>Pentapetalae</taxon>
        <taxon>rosids</taxon>
        <taxon>fabids</taxon>
        <taxon>Fabales</taxon>
        <taxon>Fabaceae</taxon>
        <taxon>Papilionoideae</taxon>
        <taxon>50 kb inversion clade</taxon>
        <taxon>NPAAA clade</taxon>
        <taxon>Hologalegina</taxon>
        <taxon>IRL clade</taxon>
        <taxon>Trifolieae</taxon>
        <taxon>Trifolium</taxon>
    </lineage>
</organism>
<reference evidence="2 3" key="1">
    <citation type="journal article" date="2018" name="Front. Plant Sci.">
        <title>Red Clover (Trifolium pratense) and Zigzag Clover (T. medium) - A Picture of Genomic Similarities and Differences.</title>
        <authorList>
            <person name="Dluhosova J."/>
            <person name="Istvanek J."/>
            <person name="Nedelnik J."/>
            <person name="Repkova J."/>
        </authorList>
    </citation>
    <scope>NUCLEOTIDE SEQUENCE [LARGE SCALE GENOMIC DNA]</scope>
    <source>
        <strain evidence="3">cv. 10/8</strain>
        <tissue evidence="2">Leaf</tissue>
    </source>
</reference>
<feature type="region of interest" description="Disordered" evidence="1">
    <location>
        <begin position="20"/>
        <end position="54"/>
    </location>
</feature>
<feature type="non-terminal residue" evidence="2">
    <location>
        <position position="54"/>
    </location>
</feature>